<evidence type="ECO:0000313" key="3">
    <source>
        <dbReference type="Proteomes" id="UP001457282"/>
    </source>
</evidence>
<dbReference type="EMBL" id="JBEDUW010000003">
    <property type="protein sequence ID" value="KAK9940458.1"/>
    <property type="molecule type" value="Genomic_DNA"/>
</dbReference>
<dbReference type="Proteomes" id="UP001457282">
    <property type="component" value="Unassembled WGS sequence"/>
</dbReference>
<gene>
    <name evidence="2" type="ORF">M0R45_017120</name>
</gene>
<accession>A0AAW1XV94</accession>
<evidence type="ECO:0000256" key="1">
    <source>
        <dbReference type="SAM" id="MobiDB-lite"/>
    </source>
</evidence>
<dbReference type="AlphaFoldDB" id="A0AAW1XV94"/>
<organism evidence="2 3">
    <name type="scientific">Rubus argutus</name>
    <name type="common">Southern blackberry</name>
    <dbReference type="NCBI Taxonomy" id="59490"/>
    <lineage>
        <taxon>Eukaryota</taxon>
        <taxon>Viridiplantae</taxon>
        <taxon>Streptophyta</taxon>
        <taxon>Embryophyta</taxon>
        <taxon>Tracheophyta</taxon>
        <taxon>Spermatophyta</taxon>
        <taxon>Magnoliopsida</taxon>
        <taxon>eudicotyledons</taxon>
        <taxon>Gunneridae</taxon>
        <taxon>Pentapetalae</taxon>
        <taxon>rosids</taxon>
        <taxon>fabids</taxon>
        <taxon>Rosales</taxon>
        <taxon>Rosaceae</taxon>
        <taxon>Rosoideae</taxon>
        <taxon>Rosoideae incertae sedis</taxon>
        <taxon>Rubus</taxon>
    </lineage>
</organism>
<feature type="region of interest" description="Disordered" evidence="1">
    <location>
        <begin position="47"/>
        <end position="83"/>
    </location>
</feature>
<name>A0AAW1XV94_RUBAR</name>
<proteinExistence type="predicted"/>
<reference evidence="2 3" key="1">
    <citation type="journal article" date="2023" name="G3 (Bethesda)">
        <title>A chromosome-length genome assembly and annotation of blackberry (Rubus argutus, cv. 'Hillquist').</title>
        <authorList>
            <person name="Bruna T."/>
            <person name="Aryal R."/>
            <person name="Dudchenko O."/>
            <person name="Sargent D.J."/>
            <person name="Mead D."/>
            <person name="Buti M."/>
            <person name="Cavallini A."/>
            <person name="Hytonen T."/>
            <person name="Andres J."/>
            <person name="Pham M."/>
            <person name="Weisz D."/>
            <person name="Mascagni F."/>
            <person name="Usai G."/>
            <person name="Natali L."/>
            <person name="Bassil N."/>
            <person name="Fernandez G.E."/>
            <person name="Lomsadze A."/>
            <person name="Armour M."/>
            <person name="Olukolu B."/>
            <person name="Poorten T."/>
            <person name="Britton C."/>
            <person name="Davik J."/>
            <person name="Ashrafi H."/>
            <person name="Aiden E.L."/>
            <person name="Borodovsky M."/>
            <person name="Worthington M."/>
        </authorList>
    </citation>
    <scope>NUCLEOTIDE SEQUENCE [LARGE SCALE GENOMIC DNA]</scope>
    <source>
        <strain evidence="2">PI 553951</strain>
    </source>
</reference>
<comment type="caution">
    <text evidence="2">The sequence shown here is derived from an EMBL/GenBank/DDBJ whole genome shotgun (WGS) entry which is preliminary data.</text>
</comment>
<evidence type="ECO:0000313" key="2">
    <source>
        <dbReference type="EMBL" id="KAK9940458.1"/>
    </source>
</evidence>
<sequence length="83" mass="8765">MGSQSCCRAYLYRVTKLPSHHRAAAAPPEIQIVATITDHGLILAASSSLSSHQHPEPSTAQPSILAPPSIADVPSPRRTSLTL</sequence>
<protein>
    <submittedName>
        <fullName evidence="2">Uncharacterized protein</fullName>
    </submittedName>
</protein>
<keyword evidence="3" id="KW-1185">Reference proteome</keyword>